<dbReference type="STRING" id="1120923.SAMN02746095_02602"/>
<dbReference type="Pfam" id="PF21783">
    <property type="entry name" value="YNCE"/>
    <property type="match status" value="1"/>
</dbReference>
<dbReference type="PANTHER" id="PTHR47197">
    <property type="entry name" value="PROTEIN NIRF"/>
    <property type="match status" value="1"/>
</dbReference>
<evidence type="ECO:0000259" key="3">
    <source>
        <dbReference type="Pfam" id="PF21783"/>
    </source>
</evidence>
<keyword evidence="5" id="KW-1185">Reference proteome</keyword>
<dbReference type="PANTHER" id="PTHR47197:SF3">
    <property type="entry name" value="DIHYDRO-HEME D1 DEHYDROGENASE"/>
    <property type="match status" value="1"/>
</dbReference>
<dbReference type="InterPro" id="IPR051200">
    <property type="entry name" value="Host-pathogen_enzymatic-act"/>
</dbReference>
<dbReference type="InterPro" id="IPR011045">
    <property type="entry name" value="N2O_reductase_N"/>
</dbReference>
<proteinExistence type="predicted"/>
<dbReference type="InterPro" id="IPR015943">
    <property type="entry name" value="WD40/YVTN_repeat-like_dom_sf"/>
</dbReference>
<evidence type="ECO:0000313" key="4">
    <source>
        <dbReference type="EMBL" id="GAN81159.1"/>
    </source>
</evidence>
<dbReference type="OrthoDB" id="145213at2"/>
<evidence type="ECO:0000256" key="1">
    <source>
        <dbReference type="ARBA" id="ARBA00022729"/>
    </source>
</evidence>
<dbReference type="InterPro" id="IPR048433">
    <property type="entry name" value="YNCE-like_beta-prop"/>
</dbReference>
<evidence type="ECO:0000256" key="2">
    <source>
        <dbReference type="SAM" id="SignalP"/>
    </source>
</evidence>
<feature type="domain" description="YNCE-like beta-propeller" evidence="3">
    <location>
        <begin position="20"/>
        <end position="321"/>
    </location>
</feature>
<dbReference type="AlphaFoldDB" id="A0A0D6PK89"/>
<keyword evidence="1 2" id="KW-0732">Signal</keyword>
<dbReference type="NCBIfam" id="TIGR02276">
    <property type="entry name" value="beta_rpt_yvtn"/>
    <property type="match status" value="1"/>
</dbReference>
<protein>
    <recommendedName>
        <fullName evidence="3">YNCE-like beta-propeller domain-containing protein</fullName>
    </recommendedName>
</protein>
<dbReference type="Proteomes" id="UP000032668">
    <property type="component" value="Unassembled WGS sequence"/>
</dbReference>
<organism evidence="4 5">
    <name type="scientific">Acidocella aminolytica 101 = DSM 11237</name>
    <dbReference type="NCBI Taxonomy" id="1120923"/>
    <lineage>
        <taxon>Bacteria</taxon>
        <taxon>Pseudomonadati</taxon>
        <taxon>Pseudomonadota</taxon>
        <taxon>Alphaproteobacteria</taxon>
        <taxon>Acetobacterales</taxon>
        <taxon>Acidocellaceae</taxon>
        <taxon>Acidocella</taxon>
    </lineage>
</organism>
<gene>
    <name evidence="4" type="ORF">Aam_078_036</name>
</gene>
<dbReference type="InterPro" id="IPR011964">
    <property type="entry name" value="YVTN_b-propeller_repeat"/>
</dbReference>
<sequence>MTGHHSLNRRALLTAPALFAALPQFARATSQTTAIDIPICIVLNSGGATVSIIDMATRRVLREEPTFREPSHWALTPDRKKLLIADASGNALFFLDPVTGKELGHKLIPDPYQLWFSPDGKFLTINCLRLNHVDIYHADKLTLAKRFRVGSMPSHLSYTPDSHTVFCSMQDSGTLVAIDLATMTERWHAKVGKTPAGVFWHDGVVLVGIMGSDNVAVVDPANGRLLRRVVTDKGAHNLFLTPDRKHIYVTNRVAGSLSVLDAKSLGVVKHIQMPGGPDDICFAPDGKLWISLRFSSHVGIYDPKTERIDRISVGRSPHGIFISTLLTDQPARSAMRLA</sequence>
<feature type="signal peptide" evidence="2">
    <location>
        <begin position="1"/>
        <end position="28"/>
    </location>
</feature>
<dbReference type="Gene3D" id="2.130.10.10">
    <property type="entry name" value="YVTN repeat-like/Quinoprotein amine dehydrogenase"/>
    <property type="match status" value="3"/>
</dbReference>
<feature type="chain" id="PRO_5010204853" description="YNCE-like beta-propeller domain-containing protein" evidence="2">
    <location>
        <begin position="29"/>
        <end position="338"/>
    </location>
</feature>
<comment type="caution">
    <text evidence="4">The sequence shown here is derived from an EMBL/GenBank/DDBJ whole genome shotgun (WGS) entry which is preliminary data.</text>
</comment>
<dbReference type="RefSeq" id="WP_048879542.1">
    <property type="nucleotide sequence ID" value="NZ_BANC01000076.1"/>
</dbReference>
<dbReference type="SUPFAM" id="SSF50974">
    <property type="entry name" value="Nitrous oxide reductase, N-terminal domain"/>
    <property type="match status" value="1"/>
</dbReference>
<name>A0A0D6PK89_9PROT</name>
<accession>A0A0D6PK89</accession>
<reference evidence="4 5" key="1">
    <citation type="submission" date="2012-11" db="EMBL/GenBank/DDBJ databases">
        <title>Whole genome sequence of Acidocella aminolytica 101 = DSM 11237.</title>
        <authorList>
            <person name="Azuma Y."/>
            <person name="Higashiura N."/>
            <person name="Hirakawa H."/>
            <person name="Matsushita K."/>
        </authorList>
    </citation>
    <scope>NUCLEOTIDE SEQUENCE [LARGE SCALE GENOMIC DNA]</scope>
    <source>
        <strain evidence="5">101 / DSM 11237</strain>
    </source>
</reference>
<evidence type="ECO:0000313" key="5">
    <source>
        <dbReference type="Proteomes" id="UP000032668"/>
    </source>
</evidence>
<dbReference type="EMBL" id="BANC01000076">
    <property type="protein sequence ID" value="GAN81159.1"/>
    <property type="molecule type" value="Genomic_DNA"/>
</dbReference>